<evidence type="ECO:0000313" key="1">
    <source>
        <dbReference type="EMBL" id="GBP24691.1"/>
    </source>
</evidence>
<reference evidence="1 2" key="1">
    <citation type="journal article" date="2019" name="Commun. Biol.">
        <title>The bagworm genome reveals a unique fibroin gene that provides high tensile strength.</title>
        <authorList>
            <person name="Kono N."/>
            <person name="Nakamura H."/>
            <person name="Ohtoshi R."/>
            <person name="Tomita M."/>
            <person name="Numata K."/>
            <person name="Arakawa K."/>
        </authorList>
    </citation>
    <scope>NUCLEOTIDE SEQUENCE [LARGE SCALE GENOMIC DNA]</scope>
</reference>
<keyword evidence="2" id="KW-1185">Reference proteome</keyword>
<dbReference type="AlphaFoldDB" id="A0A4C1UE12"/>
<dbReference type="EMBL" id="BGZK01000164">
    <property type="protein sequence ID" value="GBP24691.1"/>
    <property type="molecule type" value="Genomic_DNA"/>
</dbReference>
<evidence type="ECO:0000313" key="2">
    <source>
        <dbReference type="Proteomes" id="UP000299102"/>
    </source>
</evidence>
<organism evidence="1 2">
    <name type="scientific">Eumeta variegata</name>
    <name type="common">Bagworm moth</name>
    <name type="synonym">Eumeta japonica</name>
    <dbReference type="NCBI Taxonomy" id="151549"/>
    <lineage>
        <taxon>Eukaryota</taxon>
        <taxon>Metazoa</taxon>
        <taxon>Ecdysozoa</taxon>
        <taxon>Arthropoda</taxon>
        <taxon>Hexapoda</taxon>
        <taxon>Insecta</taxon>
        <taxon>Pterygota</taxon>
        <taxon>Neoptera</taxon>
        <taxon>Endopterygota</taxon>
        <taxon>Lepidoptera</taxon>
        <taxon>Glossata</taxon>
        <taxon>Ditrysia</taxon>
        <taxon>Tineoidea</taxon>
        <taxon>Psychidae</taxon>
        <taxon>Oiketicinae</taxon>
        <taxon>Eumeta</taxon>
    </lineage>
</organism>
<name>A0A4C1UE12_EUMVA</name>
<comment type="caution">
    <text evidence="1">The sequence shown here is derived from an EMBL/GenBank/DDBJ whole genome shotgun (WGS) entry which is preliminary data.</text>
</comment>
<dbReference type="Proteomes" id="UP000299102">
    <property type="component" value="Unassembled WGS sequence"/>
</dbReference>
<accession>A0A4C1UE12</accession>
<gene>
    <name evidence="1" type="ORF">EVAR_15897_1</name>
</gene>
<proteinExistence type="predicted"/>
<protein>
    <submittedName>
        <fullName evidence="1">Uncharacterized protein</fullName>
    </submittedName>
</protein>
<sequence>MRISLLENKGAYDAMFRTDIADSVSGFRSLPLRLVRNLKYGDLGRRSGDLTSAATLSYSSLPPAQNLYAELKVKPLKRKDDCGRYLSLASSKSKIGLVVELELKAGQLEKRTRISGTGTELRSIITVIDSRIGIESGTESSIENGTRIRIESGTGIKIENETRVKNKYGYGIRIKIVSGIEGLKGLKLTSIDTKEEKIILRPCLRSCRHYLYGQITYKKVQNNVCRAT</sequence>